<dbReference type="SUPFAM" id="SSF53706">
    <property type="entry name" value="Formate dehydrogenase/DMSO reductase, domains 1-3"/>
    <property type="match status" value="1"/>
</dbReference>
<dbReference type="Gene3D" id="3.40.228.10">
    <property type="entry name" value="Dimethylsulfoxide Reductase, domain 2"/>
    <property type="match status" value="1"/>
</dbReference>
<evidence type="ECO:0000256" key="2">
    <source>
        <dbReference type="ARBA" id="ARBA00022723"/>
    </source>
</evidence>
<name>A0A379T8L2_SALER</name>
<dbReference type="PROSITE" id="PS00490">
    <property type="entry name" value="MOLYBDOPTERIN_PROK_2"/>
    <property type="match status" value="1"/>
</dbReference>
<evidence type="ECO:0000259" key="4">
    <source>
        <dbReference type="Pfam" id="PF00384"/>
    </source>
</evidence>
<evidence type="ECO:0000256" key="1">
    <source>
        <dbReference type="ARBA" id="ARBA00022505"/>
    </source>
</evidence>
<evidence type="ECO:0000256" key="3">
    <source>
        <dbReference type="ARBA" id="ARBA00023002"/>
    </source>
</evidence>
<dbReference type="EMBL" id="UGXG01000002">
    <property type="protein sequence ID" value="SUG46436.1"/>
    <property type="molecule type" value="Genomic_DNA"/>
</dbReference>
<evidence type="ECO:0000313" key="6">
    <source>
        <dbReference type="Proteomes" id="UP000254741"/>
    </source>
</evidence>
<dbReference type="Pfam" id="PF00384">
    <property type="entry name" value="Molybdopterin"/>
    <property type="match status" value="1"/>
</dbReference>
<dbReference type="PANTHER" id="PTHR43742">
    <property type="entry name" value="TRIMETHYLAMINE-N-OXIDE REDUCTASE"/>
    <property type="match status" value="1"/>
</dbReference>
<dbReference type="AlphaFoldDB" id="A0A379T8L2"/>
<accession>A0A379T8L2</accession>
<organism evidence="5 6">
    <name type="scientific">Salmonella enterica subsp. arizonae</name>
    <dbReference type="NCBI Taxonomy" id="59203"/>
    <lineage>
        <taxon>Bacteria</taxon>
        <taxon>Pseudomonadati</taxon>
        <taxon>Pseudomonadota</taxon>
        <taxon>Gammaproteobacteria</taxon>
        <taxon>Enterobacterales</taxon>
        <taxon>Enterobacteriaceae</taxon>
        <taxon>Salmonella</taxon>
    </lineage>
</organism>
<dbReference type="InterPro" id="IPR006655">
    <property type="entry name" value="Mopterin_OxRdtase_prok_CS"/>
</dbReference>
<reference evidence="5 6" key="1">
    <citation type="submission" date="2018-06" db="EMBL/GenBank/DDBJ databases">
        <authorList>
            <consortium name="Pathogen Informatics"/>
            <person name="Doyle S."/>
        </authorList>
    </citation>
    <scope>NUCLEOTIDE SEQUENCE [LARGE SCALE GENOMIC DNA]</scope>
    <source>
        <strain evidence="5 6">NCTC8297</strain>
    </source>
</reference>
<dbReference type="InterPro" id="IPR006656">
    <property type="entry name" value="Mopterin_OxRdtase"/>
</dbReference>
<gene>
    <name evidence="5" type="primary">dmsA_3</name>
    <name evidence="5" type="ORF">NCTC8297_01663</name>
</gene>
<protein>
    <submittedName>
        <fullName evidence="5">Putative anaerobic dimethylsulfoxide reductase</fullName>
        <ecNumber evidence="5">1.8.5.3</ecNumber>
    </submittedName>
</protein>
<dbReference type="GO" id="GO:0030288">
    <property type="term" value="C:outer membrane-bounded periplasmic space"/>
    <property type="evidence" value="ECO:0007669"/>
    <property type="project" value="TreeGrafter"/>
</dbReference>
<dbReference type="GO" id="GO:0009061">
    <property type="term" value="P:anaerobic respiration"/>
    <property type="evidence" value="ECO:0007669"/>
    <property type="project" value="TreeGrafter"/>
</dbReference>
<evidence type="ECO:0000313" key="5">
    <source>
        <dbReference type="EMBL" id="SUG46436.1"/>
    </source>
</evidence>
<dbReference type="InterPro" id="IPR050612">
    <property type="entry name" value="Prok_Mopterin_Oxidored"/>
</dbReference>
<keyword evidence="1" id="KW-0500">Molybdenum</keyword>
<proteinExistence type="predicted"/>
<feature type="domain" description="Molybdopterin oxidoreductase" evidence="4">
    <location>
        <begin position="13"/>
        <end position="174"/>
    </location>
</feature>
<keyword evidence="3 5" id="KW-0560">Oxidoreductase</keyword>
<dbReference type="GO" id="GO:0030151">
    <property type="term" value="F:molybdenum ion binding"/>
    <property type="evidence" value="ECO:0007669"/>
    <property type="project" value="TreeGrafter"/>
</dbReference>
<dbReference type="GO" id="GO:0016491">
    <property type="term" value="F:oxidoreductase activity"/>
    <property type="evidence" value="ECO:0007669"/>
    <property type="project" value="UniProtKB-KW"/>
</dbReference>
<keyword evidence="2" id="KW-0479">Metal-binding</keyword>
<dbReference type="Proteomes" id="UP000254741">
    <property type="component" value="Unassembled WGS sequence"/>
</dbReference>
<dbReference type="GO" id="GO:0009055">
    <property type="term" value="F:electron transfer activity"/>
    <property type="evidence" value="ECO:0007669"/>
    <property type="project" value="TreeGrafter"/>
</dbReference>
<dbReference type="Gene3D" id="3.40.50.740">
    <property type="match status" value="1"/>
</dbReference>
<dbReference type="EC" id="1.8.5.3" evidence="5"/>
<sequence>MPAQTIRQLARDYANTKPAALIQGWGPQRHNCGERTARGSTLLATITGNVGIKGGWAAGYGGCANRKFAAGPEMPDNPVKAKISVMNWVQASDDASKVTPDVGLKDADKLDSNIRILFSLAGNYLANQNPDLHQAVRVLEDESRIQFIVASDLFMTPSAKYADLLLPETSFMETLEHR</sequence>
<dbReference type="PANTHER" id="PTHR43742:SF3">
    <property type="entry name" value="DIMETHYL SULFOXIDE REDUCTASE DMSA"/>
    <property type="match status" value="1"/>
</dbReference>